<keyword evidence="2" id="KW-0645">Protease</keyword>
<dbReference type="Proteomes" id="UP000199691">
    <property type="component" value="Unassembled WGS sequence"/>
</dbReference>
<gene>
    <name evidence="10" type="ORF">SAMN05421507_13433</name>
</gene>
<evidence type="ECO:0000256" key="5">
    <source>
        <dbReference type="ARBA" id="ARBA00022825"/>
    </source>
</evidence>
<dbReference type="GO" id="GO:0046872">
    <property type="term" value="F:metal ion binding"/>
    <property type="evidence" value="ECO:0007669"/>
    <property type="project" value="UniProtKB-KW"/>
</dbReference>
<keyword evidence="8" id="KW-0732">Signal</keyword>
<name>A0A1H0X4K9_9PSEU</name>
<dbReference type="PANTHER" id="PTHR14218">
    <property type="entry name" value="PROTEASE S8 TRIPEPTIDYL PEPTIDASE I CLN2"/>
    <property type="match status" value="1"/>
</dbReference>
<dbReference type="GO" id="GO:0006508">
    <property type="term" value="P:proteolysis"/>
    <property type="evidence" value="ECO:0007669"/>
    <property type="project" value="UniProtKB-KW"/>
</dbReference>
<keyword evidence="11" id="KW-1185">Reference proteome</keyword>
<accession>A0A1H0X4K9</accession>
<feature type="domain" description="Peptidase S53" evidence="9">
    <location>
        <begin position="248"/>
        <end position="651"/>
    </location>
</feature>
<dbReference type="InterPro" id="IPR036852">
    <property type="entry name" value="Peptidase_S8/S53_dom_sf"/>
</dbReference>
<keyword evidence="3" id="KW-0479">Metal-binding</keyword>
<evidence type="ECO:0000256" key="8">
    <source>
        <dbReference type="SAM" id="SignalP"/>
    </source>
</evidence>
<feature type="chain" id="PRO_5011770675" evidence="8">
    <location>
        <begin position="29"/>
        <end position="651"/>
    </location>
</feature>
<dbReference type="OrthoDB" id="3480681at2"/>
<dbReference type="CDD" id="cd11377">
    <property type="entry name" value="Pro-peptidase_S53"/>
    <property type="match status" value="1"/>
</dbReference>
<evidence type="ECO:0000256" key="2">
    <source>
        <dbReference type="ARBA" id="ARBA00022670"/>
    </source>
</evidence>
<dbReference type="InterPro" id="IPR000209">
    <property type="entry name" value="Peptidase_S8/S53_dom"/>
</dbReference>
<dbReference type="InterPro" id="IPR050819">
    <property type="entry name" value="Tripeptidyl-peptidase_I"/>
</dbReference>
<dbReference type="PROSITE" id="PS51695">
    <property type="entry name" value="SEDOLISIN"/>
    <property type="match status" value="1"/>
</dbReference>
<comment type="cofactor">
    <cofactor evidence="1">
        <name>Ca(2+)</name>
        <dbReference type="ChEBI" id="CHEBI:29108"/>
    </cofactor>
</comment>
<dbReference type="CDD" id="cd04056">
    <property type="entry name" value="Peptidases_S53"/>
    <property type="match status" value="1"/>
</dbReference>
<keyword evidence="5" id="KW-0720">Serine protease</keyword>
<evidence type="ECO:0000259" key="9">
    <source>
        <dbReference type="PROSITE" id="PS51695"/>
    </source>
</evidence>
<dbReference type="Gene3D" id="3.40.50.200">
    <property type="entry name" value="Peptidase S8/S53 domain"/>
    <property type="match status" value="1"/>
</dbReference>
<dbReference type="Pfam" id="PF09286">
    <property type="entry name" value="Pro-kuma_activ"/>
    <property type="match status" value="1"/>
</dbReference>
<evidence type="ECO:0000313" key="10">
    <source>
        <dbReference type="EMBL" id="SDP97887.1"/>
    </source>
</evidence>
<dbReference type="PANTHER" id="PTHR14218:SF15">
    <property type="entry name" value="TRIPEPTIDYL-PEPTIDASE 1"/>
    <property type="match status" value="1"/>
</dbReference>
<evidence type="ECO:0000256" key="6">
    <source>
        <dbReference type="ARBA" id="ARBA00022837"/>
    </source>
</evidence>
<dbReference type="AlphaFoldDB" id="A0A1H0X4K9"/>
<keyword evidence="6" id="KW-0106">Calcium</keyword>
<dbReference type="STRING" id="641025.SAMN05421507_13433"/>
<dbReference type="InterPro" id="IPR023828">
    <property type="entry name" value="Peptidase_S8_Ser-AS"/>
</dbReference>
<dbReference type="InterPro" id="IPR030400">
    <property type="entry name" value="Sedolisin_dom"/>
</dbReference>
<dbReference type="GO" id="GO:0008240">
    <property type="term" value="F:tripeptidyl-peptidase activity"/>
    <property type="evidence" value="ECO:0007669"/>
    <property type="project" value="TreeGrafter"/>
</dbReference>
<evidence type="ECO:0000256" key="3">
    <source>
        <dbReference type="ARBA" id="ARBA00022723"/>
    </source>
</evidence>
<dbReference type="SUPFAM" id="SSF54897">
    <property type="entry name" value="Protease propeptides/inhibitors"/>
    <property type="match status" value="1"/>
</dbReference>
<dbReference type="PROSITE" id="PS00138">
    <property type="entry name" value="SUBTILASE_SER"/>
    <property type="match status" value="1"/>
</dbReference>
<dbReference type="EMBL" id="FNIX01000034">
    <property type="protein sequence ID" value="SDP97887.1"/>
    <property type="molecule type" value="Genomic_DNA"/>
</dbReference>
<sequence length="651" mass="67902">MAVRPSRAVGAVSAVALLTGLAIPSASAQVSMENKAGLRIDAIPGWATLEAKVGTADDGQRRQVQIALQLRDKRGAEALARAVSTPGSPLHGKYLTSAQFLDRFGPTQATVDKVSAWLRGKGLVVRDIAANRHFIAVEATNGQLEAAFDTSLSSFKRNAKNGREQVLVAPEKALTLPRELAGVVTAVVGIDDSAKTVSPQQVMGRVGAGRPSRPLTAAAAGQECAPYWGAVNNLAVPQMHPAGQQSNDLCGYNAAQMRAIYGLFAGSTGARQHIAITGAYNLPTLVADTDRAGRAYGWPALTAGQYTAKVATGFDNADECGGVESWHGEQALDVQAIRALAPAANITYYGAQSCFELYSGLNRAVADNSASVVSNSWLFEYEADIPASDREQVDAIALQAAIQGQAILFCSGDQGDNSRINGRPEASWPAIHPWVTAVGGTTVALGGDNTLRFTGGWQHSGFTQNGTQWVAQQDSDGRFAGGAGGGVSMRYPAPDYQKSVVPTSISQGRRAMPDISAVADALTGMGIGHTRADGVYELYPSGGTSLASPVMAALAANAQQTQGVSRFGFLNPAIYKLRGTAAITDVTPVKAGIWTPHMIPWRNVDVPTAAGSYLLNIDDKPQTLASASGWDTVTGVGTPAANGQFLTALGK</sequence>
<dbReference type="GO" id="GO:0004252">
    <property type="term" value="F:serine-type endopeptidase activity"/>
    <property type="evidence" value="ECO:0007669"/>
    <property type="project" value="InterPro"/>
</dbReference>
<proteinExistence type="predicted"/>
<dbReference type="SMART" id="SM00944">
    <property type="entry name" value="Pro-kuma_activ"/>
    <property type="match status" value="1"/>
</dbReference>
<evidence type="ECO:0000313" key="11">
    <source>
        <dbReference type="Proteomes" id="UP000199691"/>
    </source>
</evidence>
<keyword evidence="7" id="KW-0865">Zymogen</keyword>
<evidence type="ECO:0000256" key="7">
    <source>
        <dbReference type="ARBA" id="ARBA00023145"/>
    </source>
</evidence>
<organism evidence="10 11">
    <name type="scientific">Lentzea jiangxiensis</name>
    <dbReference type="NCBI Taxonomy" id="641025"/>
    <lineage>
        <taxon>Bacteria</taxon>
        <taxon>Bacillati</taxon>
        <taxon>Actinomycetota</taxon>
        <taxon>Actinomycetes</taxon>
        <taxon>Pseudonocardiales</taxon>
        <taxon>Pseudonocardiaceae</taxon>
        <taxon>Lentzea</taxon>
    </lineage>
</organism>
<reference evidence="11" key="1">
    <citation type="submission" date="2016-10" db="EMBL/GenBank/DDBJ databases">
        <authorList>
            <person name="Varghese N."/>
            <person name="Submissions S."/>
        </authorList>
    </citation>
    <scope>NUCLEOTIDE SEQUENCE [LARGE SCALE GENOMIC DNA]</scope>
    <source>
        <strain evidence="11">CGMCC 4.6609</strain>
    </source>
</reference>
<feature type="signal peptide" evidence="8">
    <location>
        <begin position="1"/>
        <end position="28"/>
    </location>
</feature>
<dbReference type="SUPFAM" id="SSF52743">
    <property type="entry name" value="Subtilisin-like"/>
    <property type="match status" value="1"/>
</dbReference>
<evidence type="ECO:0000256" key="1">
    <source>
        <dbReference type="ARBA" id="ARBA00001913"/>
    </source>
</evidence>
<protein>
    <submittedName>
        <fullName evidence="10">Subtilase family protein</fullName>
    </submittedName>
</protein>
<evidence type="ECO:0000256" key="4">
    <source>
        <dbReference type="ARBA" id="ARBA00022801"/>
    </source>
</evidence>
<keyword evidence="4" id="KW-0378">Hydrolase</keyword>
<dbReference type="Pfam" id="PF00082">
    <property type="entry name" value="Peptidase_S8"/>
    <property type="match status" value="1"/>
</dbReference>
<dbReference type="InterPro" id="IPR015366">
    <property type="entry name" value="S53_propep"/>
</dbReference>